<dbReference type="SUPFAM" id="SSF53254">
    <property type="entry name" value="Phosphoglycerate mutase-like"/>
    <property type="match status" value="1"/>
</dbReference>
<name>A0A3D8LA48_9BACT</name>
<dbReference type="EMBL" id="QRGR01000016">
    <property type="protein sequence ID" value="RDV14301.1"/>
    <property type="molecule type" value="Genomic_DNA"/>
</dbReference>
<dbReference type="Proteomes" id="UP000256708">
    <property type="component" value="Unassembled WGS sequence"/>
</dbReference>
<comment type="caution">
    <text evidence="1">The sequence shown here is derived from an EMBL/GenBank/DDBJ whole genome shotgun (WGS) entry which is preliminary data.</text>
</comment>
<dbReference type="InterPro" id="IPR029033">
    <property type="entry name" value="His_PPase_superfam"/>
</dbReference>
<dbReference type="CDD" id="cd07067">
    <property type="entry name" value="HP_PGM_like"/>
    <property type="match status" value="1"/>
</dbReference>
<protein>
    <submittedName>
        <fullName evidence="1">Phosphohistidine phosphatase</fullName>
    </submittedName>
</protein>
<dbReference type="RefSeq" id="WP_115566458.1">
    <property type="nucleotide sequence ID" value="NZ_QRGR01000016.1"/>
</dbReference>
<evidence type="ECO:0000313" key="1">
    <source>
        <dbReference type="EMBL" id="RDV14301.1"/>
    </source>
</evidence>
<dbReference type="Gene3D" id="3.40.50.1240">
    <property type="entry name" value="Phosphoglycerate mutase-like"/>
    <property type="match status" value="1"/>
</dbReference>
<dbReference type="Pfam" id="PF00300">
    <property type="entry name" value="His_Phos_1"/>
    <property type="match status" value="1"/>
</dbReference>
<dbReference type="InterPro" id="IPR013078">
    <property type="entry name" value="His_Pase_superF_clade-1"/>
</dbReference>
<dbReference type="OrthoDB" id="9810154at2"/>
<sequence length="164" mass="18611">MQRTLLICRHAEAYDPYPLQPDFERELTQHGLHQANQTGKWLRENFVKIDCLLSSPAPRAGLTARTIAARLYFDEEDITYNPDLYNARESQLLKSIGELPGHVKQVLLVGHNPGITKLIRDLTNQQVSYLEPSNVVAVALPLAKWEDVHLHTGVVLNHNMEQVL</sequence>
<organism evidence="1 2">
    <name type="scientific">Pontibacter diazotrophicus</name>
    <dbReference type="NCBI Taxonomy" id="1400979"/>
    <lineage>
        <taxon>Bacteria</taxon>
        <taxon>Pseudomonadati</taxon>
        <taxon>Bacteroidota</taxon>
        <taxon>Cytophagia</taxon>
        <taxon>Cytophagales</taxon>
        <taxon>Hymenobacteraceae</taxon>
        <taxon>Pontibacter</taxon>
    </lineage>
</organism>
<reference evidence="2" key="1">
    <citation type="submission" date="2018-08" db="EMBL/GenBank/DDBJ databases">
        <authorList>
            <person name="Liu Z.-W."/>
            <person name="Du Z.-J."/>
        </authorList>
    </citation>
    <scope>NUCLEOTIDE SEQUENCE [LARGE SCALE GENOMIC DNA]</scope>
    <source>
        <strain evidence="2">H4X</strain>
    </source>
</reference>
<accession>A0A3D8LA48</accession>
<evidence type="ECO:0000313" key="2">
    <source>
        <dbReference type="Proteomes" id="UP000256708"/>
    </source>
</evidence>
<proteinExistence type="predicted"/>
<gene>
    <name evidence="1" type="ORF">DXT99_15355</name>
</gene>
<keyword evidence="2" id="KW-1185">Reference proteome</keyword>
<dbReference type="AlphaFoldDB" id="A0A3D8LA48"/>